<feature type="transmembrane region" description="Helical" evidence="5">
    <location>
        <begin position="60"/>
        <end position="79"/>
    </location>
</feature>
<reference evidence="7 8" key="1">
    <citation type="submission" date="2024-06" db="EMBL/GenBank/DDBJ databases">
        <authorList>
            <person name="Steensen K."/>
            <person name="Seneca J."/>
            <person name="Bartlau N."/>
            <person name="Yu A.X."/>
            <person name="Polz M.F."/>
        </authorList>
    </citation>
    <scope>NUCLEOTIDE SEQUENCE [LARGE SCALE GENOMIC DNA]</scope>
    <source>
        <strain evidence="7 8">1F145</strain>
    </source>
</reference>
<sequence>MTRKSIVGILFCIVLLFSVIPYMASKSKFVVIGFEATILFSIFILILQKNLTCKFTNSQATALGLLFSLMILSVISNAYNVAFTSVTLEYVEVLEVIRIIYQLSLLVFFISVLDCINSDRIDYLLSRTILITAIFCFFFGFISWLGIEPFLSISEFYGSAVTYSKGYAQFRSFAIIGQPGKQGIFVTILLFICIHQFFYSKYKMAYMISALLLLPSLIVTFSRISIIFLVIYIIFLNLVLRNRYLTTFSLIVAVIAITTVSVFFSDDIIETFTRGIDLSHGKVSTLGHRMVLKLWAVDFLSNDWIRVLIGTGTPKEWIDKFVHPYAHDLTLRNPDSSQTVWFVRYGLVGMILNYFFYCFILFNSYKNMHLRQSLGFVSPIIFILIFWSFLDPPFHEYKIAPFVMLLSAMALKSKSDK</sequence>
<feature type="transmembrane region" description="Helical" evidence="5">
    <location>
        <begin position="342"/>
        <end position="362"/>
    </location>
</feature>
<protein>
    <submittedName>
        <fullName evidence="7">O-antigen ligase family protein</fullName>
    </submittedName>
</protein>
<evidence type="ECO:0000256" key="2">
    <source>
        <dbReference type="ARBA" id="ARBA00022692"/>
    </source>
</evidence>
<feature type="transmembrane region" description="Helical" evidence="5">
    <location>
        <begin position="247"/>
        <end position="269"/>
    </location>
</feature>
<dbReference type="RefSeq" id="WP_371690745.1">
    <property type="nucleotide sequence ID" value="NZ_JBGONW010000005.1"/>
</dbReference>
<feature type="transmembrane region" description="Helical" evidence="5">
    <location>
        <begin position="99"/>
        <end position="116"/>
    </location>
</feature>
<dbReference type="Proteomes" id="UP001569200">
    <property type="component" value="Unassembled WGS sequence"/>
</dbReference>
<keyword evidence="4 5" id="KW-0472">Membrane</keyword>
<gene>
    <name evidence="7" type="ORF">ACED33_08280</name>
</gene>
<evidence type="ECO:0000256" key="1">
    <source>
        <dbReference type="ARBA" id="ARBA00004141"/>
    </source>
</evidence>
<feature type="transmembrane region" description="Helical" evidence="5">
    <location>
        <begin position="30"/>
        <end position="48"/>
    </location>
</feature>
<keyword evidence="3 5" id="KW-1133">Transmembrane helix</keyword>
<feature type="transmembrane region" description="Helical" evidence="5">
    <location>
        <begin position="128"/>
        <end position="147"/>
    </location>
</feature>
<feature type="domain" description="O-antigen ligase-related" evidence="6">
    <location>
        <begin position="209"/>
        <end position="352"/>
    </location>
</feature>
<dbReference type="InterPro" id="IPR051533">
    <property type="entry name" value="WaaL-like"/>
</dbReference>
<comment type="subcellular location">
    <subcellularLocation>
        <location evidence="1">Membrane</location>
        <topology evidence="1">Multi-pass membrane protein</topology>
    </subcellularLocation>
</comment>
<dbReference type="GO" id="GO:0016874">
    <property type="term" value="F:ligase activity"/>
    <property type="evidence" value="ECO:0007669"/>
    <property type="project" value="UniProtKB-KW"/>
</dbReference>
<evidence type="ECO:0000256" key="5">
    <source>
        <dbReference type="SAM" id="Phobius"/>
    </source>
</evidence>
<keyword evidence="2 5" id="KW-0812">Transmembrane</keyword>
<feature type="transmembrane region" description="Helical" evidence="5">
    <location>
        <begin position="7"/>
        <end position="24"/>
    </location>
</feature>
<keyword evidence="7" id="KW-0436">Ligase</keyword>
<dbReference type="InterPro" id="IPR007016">
    <property type="entry name" value="O-antigen_ligase-rel_domated"/>
</dbReference>
<organism evidence="7 8">
    <name type="scientific">Vibrio splendidus</name>
    <dbReference type="NCBI Taxonomy" id="29497"/>
    <lineage>
        <taxon>Bacteria</taxon>
        <taxon>Pseudomonadati</taxon>
        <taxon>Pseudomonadota</taxon>
        <taxon>Gammaproteobacteria</taxon>
        <taxon>Vibrionales</taxon>
        <taxon>Vibrionaceae</taxon>
        <taxon>Vibrio</taxon>
    </lineage>
</organism>
<evidence type="ECO:0000256" key="4">
    <source>
        <dbReference type="ARBA" id="ARBA00023136"/>
    </source>
</evidence>
<evidence type="ECO:0000259" key="6">
    <source>
        <dbReference type="Pfam" id="PF04932"/>
    </source>
</evidence>
<evidence type="ECO:0000313" key="8">
    <source>
        <dbReference type="Proteomes" id="UP001569200"/>
    </source>
</evidence>
<name>A0ABV4LS47_VIBSP</name>
<evidence type="ECO:0000313" key="7">
    <source>
        <dbReference type="EMBL" id="MEZ8180669.1"/>
    </source>
</evidence>
<dbReference type="PANTHER" id="PTHR37422:SF17">
    <property type="entry name" value="O-ANTIGEN LIGASE"/>
    <property type="match status" value="1"/>
</dbReference>
<feature type="transmembrane region" description="Helical" evidence="5">
    <location>
        <begin position="374"/>
        <end position="390"/>
    </location>
</feature>
<dbReference type="Pfam" id="PF04932">
    <property type="entry name" value="Wzy_C"/>
    <property type="match status" value="1"/>
</dbReference>
<proteinExistence type="predicted"/>
<dbReference type="EMBL" id="JBGOOW010000006">
    <property type="protein sequence ID" value="MEZ8180669.1"/>
    <property type="molecule type" value="Genomic_DNA"/>
</dbReference>
<keyword evidence="8" id="KW-1185">Reference proteome</keyword>
<feature type="transmembrane region" description="Helical" evidence="5">
    <location>
        <begin position="182"/>
        <end position="199"/>
    </location>
</feature>
<comment type="caution">
    <text evidence="7">The sequence shown here is derived from an EMBL/GenBank/DDBJ whole genome shotgun (WGS) entry which is preliminary data.</text>
</comment>
<accession>A0ABV4LS47</accession>
<dbReference type="PANTHER" id="PTHR37422">
    <property type="entry name" value="TEICHURONIC ACID BIOSYNTHESIS PROTEIN TUAE"/>
    <property type="match status" value="1"/>
</dbReference>
<feature type="transmembrane region" description="Helical" evidence="5">
    <location>
        <begin position="211"/>
        <end position="235"/>
    </location>
</feature>
<evidence type="ECO:0000256" key="3">
    <source>
        <dbReference type="ARBA" id="ARBA00022989"/>
    </source>
</evidence>